<dbReference type="SUPFAM" id="SSF51604">
    <property type="entry name" value="Enolase C-terminal domain-like"/>
    <property type="match status" value="1"/>
</dbReference>
<comment type="caution">
    <text evidence="3">The sequence shown here is derived from an EMBL/GenBank/DDBJ whole genome shotgun (WGS) entry which is preliminary data.</text>
</comment>
<dbReference type="GO" id="GO:0016829">
    <property type="term" value="F:lyase activity"/>
    <property type="evidence" value="ECO:0007669"/>
    <property type="project" value="UniProtKB-KW"/>
</dbReference>
<feature type="domain" description="Mandelate racemase/muconate lactonizing enzyme C-terminal" evidence="2">
    <location>
        <begin position="175"/>
        <end position="286"/>
    </location>
</feature>
<dbReference type="Gene3D" id="3.30.390.10">
    <property type="entry name" value="Enolase-like, N-terminal domain"/>
    <property type="match status" value="1"/>
</dbReference>
<dbReference type="Gene3D" id="3.20.20.120">
    <property type="entry name" value="Enolase-like C-terminal domain"/>
    <property type="match status" value="1"/>
</dbReference>
<dbReference type="CDD" id="cd03316">
    <property type="entry name" value="MR_like"/>
    <property type="match status" value="1"/>
</dbReference>
<dbReference type="PROSITE" id="PS00909">
    <property type="entry name" value="MR_MLE_2"/>
    <property type="match status" value="1"/>
</dbReference>
<organism evidence="3 4">
    <name type="scientific">Natronomonas aquatica</name>
    <dbReference type="NCBI Taxonomy" id="2841590"/>
    <lineage>
        <taxon>Archaea</taxon>
        <taxon>Methanobacteriati</taxon>
        <taxon>Methanobacteriota</taxon>
        <taxon>Stenosarchaea group</taxon>
        <taxon>Halobacteria</taxon>
        <taxon>Halobacteriales</taxon>
        <taxon>Natronomonadaceae</taxon>
        <taxon>Natronomonas</taxon>
    </lineage>
</organism>
<keyword evidence="4" id="KW-1185">Reference proteome</keyword>
<proteinExistence type="predicted"/>
<sequence>MSDESKYRQLVADMKGGIGWRDLRETDQRRHPDRDIEITDIKSTVVEGNFPWVLLKVETDADIYGLGEAFPGPAGEHAEFLKPGLVGQNPLDIDRLVEHMTQLLSGLGGSTGYSQAAVSGIEIALWDIAGKVTGLPVYQLLGGKYRDEVQIYADCHAGENLAESTSENPREVYSPESYAQAASQVIDEGFDALKFDLDVKTEEADTATRRLSGPAIQHKVDIVRAVREEIGYEPTLGFDLHWNFSVETATKIARNVEEYDLDWIEDPVPPESAETHGKVSESTSTPILAGENLTRVEDFVPFFTQQAIDVAAPDIQKCGGLLEFRKIATVADAFDVPLAPHNISSPIGTMASVHVCATVPNAFALEWHAREVPWWDGMHTEAEDLIRDGTIQVPEEPGLGISIDTDTVEEHVAPGEELFEL</sequence>
<dbReference type="InterPro" id="IPR029017">
    <property type="entry name" value="Enolase-like_N"/>
</dbReference>
<dbReference type="Pfam" id="PF13378">
    <property type="entry name" value="MR_MLE_C"/>
    <property type="match status" value="1"/>
</dbReference>
<protein>
    <submittedName>
        <fullName evidence="3">Mandelate racemase/muconate lactonizing enzyme family protein</fullName>
    </submittedName>
</protein>
<gene>
    <name evidence="3" type="ORF">KM295_05330</name>
</gene>
<reference evidence="3" key="1">
    <citation type="journal article" date="2023" name="Front. Microbiol.">
        <title>Genomic-based phylogenetic and metabolic analyses of the genus Natronomonas, and description of Natronomonas aquatica sp. nov.</title>
        <authorList>
            <person name="Garcia-Roldan A."/>
            <person name="Duran-Viseras A."/>
            <person name="de la Haba R.R."/>
            <person name="Corral P."/>
            <person name="Sanchez-Porro C."/>
            <person name="Ventosa A."/>
        </authorList>
    </citation>
    <scope>NUCLEOTIDE SEQUENCE</scope>
    <source>
        <strain evidence="3">F2-12</strain>
    </source>
</reference>
<dbReference type="SUPFAM" id="SSF54826">
    <property type="entry name" value="Enolase N-terminal domain-like"/>
    <property type="match status" value="1"/>
</dbReference>
<dbReference type="PANTHER" id="PTHR48080">
    <property type="entry name" value="D-GALACTONATE DEHYDRATASE-RELATED"/>
    <property type="match status" value="1"/>
</dbReference>
<name>A0A9R1CSB9_9EURY</name>
<evidence type="ECO:0000313" key="4">
    <source>
        <dbReference type="Proteomes" id="UP001139494"/>
    </source>
</evidence>
<keyword evidence="1" id="KW-0456">Lyase</keyword>
<dbReference type="PANTHER" id="PTHR48080:SF2">
    <property type="entry name" value="D-GALACTONATE DEHYDRATASE"/>
    <property type="match status" value="1"/>
</dbReference>
<dbReference type="AlphaFoldDB" id="A0A9R1CSB9"/>
<dbReference type="SFLD" id="SFLDG00179">
    <property type="entry name" value="mandelate_racemase"/>
    <property type="match status" value="1"/>
</dbReference>
<dbReference type="GO" id="GO:0009063">
    <property type="term" value="P:amino acid catabolic process"/>
    <property type="evidence" value="ECO:0007669"/>
    <property type="project" value="InterPro"/>
</dbReference>
<evidence type="ECO:0000256" key="1">
    <source>
        <dbReference type="ARBA" id="ARBA00023239"/>
    </source>
</evidence>
<dbReference type="RefSeq" id="WP_256028878.1">
    <property type="nucleotide sequence ID" value="NZ_JAHLKM010000004.1"/>
</dbReference>
<evidence type="ECO:0000313" key="3">
    <source>
        <dbReference type="EMBL" id="MCQ4332928.1"/>
    </source>
</evidence>
<dbReference type="PROSITE" id="PS00908">
    <property type="entry name" value="MR_MLE_1"/>
    <property type="match status" value="1"/>
</dbReference>
<dbReference type="SMART" id="SM00922">
    <property type="entry name" value="MR_MLE"/>
    <property type="match status" value="1"/>
</dbReference>
<evidence type="ECO:0000259" key="2">
    <source>
        <dbReference type="SMART" id="SM00922"/>
    </source>
</evidence>
<dbReference type="Pfam" id="PF02746">
    <property type="entry name" value="MR_MLE_N"/>
    <property type="match status" value="1"/>
</dbReference>
<accession>A0A9R1CSB9</accession>
<dbReference type="InterPro" id="IPR018110">
    <property type="entry name" value="Mandel_Rmase/mucon_lact_enz_CS"/>
</dbReference>
<dbReference type="EMBL" id="JAHLKM010000004">
    <property type="protein sequence ID" value="MCQ4332928.1"/>
    <property type="molecule type" value="Genomic_DNA"/>
</dbReference>
<dbReference type="InterPro" id="IPR013341">
    <property type="entry name" value="Mandelate_racemase_N_dom"/>
</dbReference>
<dbReference type="Proteomes" id="UP001139494">
    <property type="component" value="Unassembled WGS sequence"/>
</dbReference>
<dbReference type="SFLD" id="SFLDS00001">
    <property type="entry name" value="Enolase"/>
    <property type="match status" value="1"/>
</dbReference>
<dbReference type="InterPro" id="IPR029065">
    <property type="entry name" value="Enolase_C-like"/>
</dbReference>
<dbReference type="InterPro" id="IPR036849">
    <property type="entry name" value="Enolase-like_C_sf"/>
</dbReference>
<dbReference type="InterPro" id="IPR013342">
    <property type="entry name" value="Mandelate_racemase_C"/>
</dbReference>
<dbReference type="InterPro" id="IPR034593">
    <property type="entry name" value="DgoD-like"/>
</dbReference>